<evidence type="ECO:0000256" key="1">
    <source>
        <dbReference type="ARBA" id="ARBA00004141"/>
    </source>
</evidence>
<evidence type="ECO:0000256" key="7">
    <source>
        <dbReference type="SAM" id="Phobius"/>
    </source>
</evidence>
<feature type="transmembrane region" description="Helical" evidence="7">
    <location>
        <begin position="188"/>
        <end position="210"/>
    </location>
</feature>
<feature type="transmembrane region" description="Helical" evidence="7">
    <location>
        <begin position="230"/>
        <end position="255"/>
    </location>
</feature>
<accession>A0AAV5DKZ5</accession>
<keyword evidence="3 7" id="KW-0812">Transmembrane</keyword>
<feature type="transmembrane region" description="Helical" evidence="7">
    <location>
        <begin position="37"/>
        <end position="54"/>
    </location>
</feature>
<dbReference type="InterPro" id="IPR002528">
    <property type="entry name" value="MATE_fam"/>
</dbReference>
<dbReference type="InterPro" id="IPR045069">
    <property type="entry name" value="MATE_euk"/>
</dbReference>
<dbReference type="EMBL" id="BQKI01000018">
    <property type="protein sequence ID" value="GJN11623.1"/>
    <property type="molecule type" value="Genomic_DNA"/>
</dbReference>
<comment type="subcellular location">
    <subcellularLocation>
        <location evidence="1">Membrane</location>
        <topology evidence="1">Multi-pass membrane protein</topology>
    </subcellularLocation>
</comment>
<dbReference type="CDD" id="cd13132">
    <property type="entry name" value="MATE_eukaryotic"/>
    <property type="match status" value="1"/>
</dbReference>
<comment type="caution">
    <text evidence="8">The sequence shown here is derived from an EMBL/GenBank/DDBJ whole genome shotgun (WGS) entry which is preliminary data.</text>
</comment>
<evidence type="ECO:0000256" key="6">
    <source>
        <dbReference type="SAM" id="Coils"/>
    </source>
</evidence>
<evidence type="ECO:0000256" key="4">
    <source>
        <dbReference type="ARBA" id="ARBA00022989"/>
    </source>
</evidence>
<keyword evidence="6" id="KW-0175">Coiled coil</keyword>
<evidence type="ECO:0000313" key="9">
    <source>
        <dbReference type="Proteomes" id="UP001054889"/>
    </source>
</evidence>
<feature type="transmembrane region" description="Helical" evidence="7">
    <location>
        <begin position="84"/>
        <end position="102"/>
    </location>
</feature>
<dbReference type="GO" id="GO:0015297">
    <property type="term" value="F:antiporter activity"/>
    <property type="evidence" value="ECO:0007669"/>
    <property type="project" value="InterPro"/>
</dbReference>
<dbReference type="PANTHER" id="PTHR11206">
    <property type="entry name" value="MULTIDRUG RESISTANCE PROTEIN"/>
    <property type="match status" value="1"/>
</dbReference>
<name>A0AAV5DKZ5_ELECO</name>
<evidence type="ECO:0000313" key="8">
    <source>
        <dbReference type="EMBL" id="GJN11623.1"/>
    </source>
</evidence>
<dbReference type="GO" id="GO:0042910">
    <property type="term" value="F:xenobiotic transmembrane transporter activity"/>
    <property type="evidence" value="ECO:0007669"/>
    <property type="project" value="InterPro"/>
</dbReference>
<reference evidence="8" key="1">
    <citation type="journal article" date="2018" name="DNA Res.">
        <title>Multiple hybrid de novo genome assembly of finger millet, an orphan allotetraploid crop.</title>
        <authorList>
            <person name="Hatakeyama M."/>
            <person name="Aluri S."/>
            <person name="Balachadran M.T."/>
            <person name="Sivarajan S.R."/>
            <person name="Patrignani A."/>
            <person name="Gruter S."/>
            <person name="Poveda L."/>
            <person name="Shimizu-Inatsugi R."/>
            <person name="Baeten J."/>
            <person name="Francoijs K.J."/>
            <person name="Nataraja K.N."/>
            <person name="Reddy Y.A.N."/>
            <person name="Phadnis S."/>
            <person name="Ravikumar R.L."/>
            <person name="Schlapbach R."/>
            <person name="Sreeman S.M."/>
            <person name="Shimizu K.K."/>
        </authorList>
    </citation>
    <scope>NUCLEOTIDE SEQUENCE</scope>
</reference>
<organism evidence="8 9">
    <name type="scientific">Eleusine coracana subsp. coracana</name>
    <dbReference type="NCBI Taxonomy" id="191504"/>
    <lineage>
        <taxon>Eukaryota</taxon>
        <taxon>Viridiplantae</taxon>
        <taxon>Streptophyta</taxon>
        <taxon>Embryophyta</taxon>
        <taxon>Tracheophyta</taxon>
        <taxon>Spermatophyta</taxon>
        <taxon>Magnoliopsida</taxon>
        <taxon>Liliopsida</taxon>
        <taxon>Poales</taxon>
        <taxon>Poaceae</taxon>
        <taxon>PACMAD clade</taxon>
        <taxon>Chloridoideae</taxon>
        <taxon>Cynodonteae</taxon>
        <taxon>Eleusininae</taxon>
        <taxon>Eleusine</taxon>
    </lineage>
</organism>
<dbReference type="GO" id="GO:0016020">
    <property type="term" value="C:membrane"/>
    <property type="evidence" value="ECO:0007669"/>
    <property type="project" value="UniProtKB-SubCell"/>
</dbReference>
<evidence type="ECO:0000256" key="5">
    <source>
        <dbReference type="ARBA" id="ARBA00023136"/>
    </source>
</evidence>
<gene>
    <name evidence="8" type="primary">ga29825</name>
    <name evidence="8" type="ORF">PR202_ga29825</name>
</gene>
<reference evidence="8" key="2">
    <citation type="submission" date="2021-12" db="EMBL/GenBank/DDBJ databases">
        <title>Resequencing data analysis of finger millet.</title>
        <authorList>
            <person name="Hatakeyama M."/>
            <person name="Aluri S."/>
            <person name="Balachadran M.T."/>
            <person name="Sivarajan S.R."/>
            <person name="Poveda L."/>
            <person name="Shimizu-Inatsugi R."/>
            <person name="Schlapbach R."/>
            <person name="Sreeman S.M."/>
            <person name="Shimizu K.K."/>
        </authorList>
    </citation>
    <scope>NUCLEOTIDE SEQUENCE</scope>
</reference>
<keyword evidence="4 7" id="KW-1133">Transmembrane helix</keyword>
<feature type="transmembrane region" description="Helical" evidence="7">
    <location>
        <begin position="144"/>
        <end position="168"/>
    </location>
</feature>
<dbReference type="GO" id="GO:1990961">
    <property type="term" value="P:xenobiotic detoxification by transmembrane export across the plasma membrane"/>
    <property type="evidence" value="ECO:0007669"/>
    <property type="project" value="InterPro"/>
</dbReference>
<evidence type="ECO:0000256" key="3">
    <source>
        <dbReference type="ARBA" id="ARBA00022692"/>
    </source>
</evidence>
<feature type="transmembrane region" description="Helical" evidence="7">
    <location>
        <begin position="109"/>
        <end position="132"/>
    </location>
</feature>
<comment type="similarity">
    <text evidence="2">Belongs to the multi antimicrobial extrusion (MATE) (TC 2.A.66.1) family.</text>
</comment>
<dbReference type="AlphaFoldDB" id="A0AAV5DKZ5"/>
<dbReference type="Proteomes" id="UP001054889">
    <property type="component" value="Unassembled WGS sequence"/>
</dbReference>
<keyword evidence="9" id="KW-1185">Reference proteome</keyword>
<keyword evidence="5 7" id="KW-0472">Membrane</keyword>
<sequence length="373" mass="40178">MIECTQLGMGSAVETLCGQAYGAHKYSMLGVYLQRSTVLLMATGIPLAVLYAFSERVLVLLGESERIAAAAAVFVRRASWQPSAYISAATLVLHLALSWVAVYKMGLGLLGGSLVLSFSWWVIVAAQFAYIVTSPRCKETWTGFTMQAFSGLCGFCKLSAASAVMLCLESWYFQVLVLIAGLLKNPELSLDSLSICMTVNGWVFMISVGFNAAASVRVGNELGAGNPKAAAFSVVVVTSLSLAVAVLCAVVVLCLRDQLSYFFTGGEAVARAVSDLCPLLAATLVLNGVQPAFVAYVNVGCYYIVGVPLGVFLGFYLDFGAKGVWSGMVIGGTLMQTLILLWVTFRTDWNKEVEKAKARLDKWEDKKQFFLED</sequence>
<dbReference type="Pfam" id="PF01554">
    <property type="entry name" value="MatE"/>
    <property type="match status" value="2"/>
</dbReference>
<protein>
    <submittedName>
        <fullName evidence="8">Uncharacterized protein</fullName>
    </submittedName>
</protein>
<feature type="transmembrane region" description="Helical" evidence="7">
    <location>
        <begin position="323"/>
        <end position="345"/>
    </location>
</feature>
<feature type="coiled-coil region" evidence="6">
    <location>
        <begin position="346"/>
        <end position="373"/>
    </location>
</feature>
<dbReference type="NCBIfam" id="TIGR00797">
    <property type="entry name" value="matE"/>
    <property type="match status" value="1"/>
</dbReference>
<proteinExistence type="inferred from homology"/>
<evidence type="ECO:0000256" key="2">
    <source>
        <dbReference type="ARBA" id="ARBA00010199"/>
    </source>
</evidence>
<feature type="transmembrane region" description="Helical" evidence="7">
    <location>
        <begin position="293"/>
        <end position="317"/>
    </location>
</feature>